<dbReference type="InterPro" id="IPR039440">
    <property type="entry name" value="DUF3850"/>
</dbReference>
<dbReference type="AlphaFoldDB" id="A0A9X3XSF2"/>
<organism evidence="2 3">
    <name type="scientific">Enterococcus faecium</name>
    <name type="common">Streptococcus faecium</name>
    <dbReference type="NCBI Taxonomy" id="1352"/>
    <lineage>
        <taxon>Bacteria</taxon>
        <taxon>Bacillati</taxon>
        <taxon>Bacillota</taxon>
        <taxon>Bacilli</taxon>
        <taxon>Lactobacillales</taxon>
        <taxon>Enterococcaceae</taxon>
        <taxon>Enterococcus</taxon>
    </lineage>
</organism>
<dbReference type="EMBL" id="JAMWMK010000012">
    <property type="protein sequence ID" value="MDC4248094.1"/>
    <property type="molecule type" value="Genomic_DNA"/>
</dbReference>
<accession>A0A9X3XSF2</accession>
<dbReference type="Gene3D" id="2.30.130.30">
    <property type="entry name" value="Hypothetical protein"/>
    <property type="match status" value="1"/>
</dbReference>
<sequence length="88" mass="10123">MTHQLKILPEYFQSVVSGVKTFEIRKNDRDFQVDDEVLLQEWTLSEGYTGAQALVRITYITDYAQREGYIVFAHQLVSHSIVQGGESK</sequence>
<dbReference type="InterPro" id="IPR015947">
    <property type="entry name" value="PUA-like_sf"/>
</dbReference>
<dbReference type="RefSeq" id="WP_272471415.1">
    <property type="nucleotide sequence ID" value="NZ_JAMWMK010000012.1"/>
</dbReference>
<evidence type="ECO:0000313" key="2">
    <source>
        <dbReference type="EMBL" id="MDC4248094.1"/>
    </source>
</evidence>
<dbReference type="Pfam" id="PF12961">
    <property type="entry name" value="DUF3850"/>
    <property type="match status" value="1"/>
</dbReference>
<feature type="domain" description="DUF3850" evidence="1">
    <location>
        <begin position="2"/>
        <end position="72"/>
    </location>
</feature>
<protein>
    <submittedName>
        <fullName evidence="2">DUF3850 domain-containing protein</fullName>
    </submittedName>
</protein>
<evidence type="ECO:0000259" key="1">
    <source>
        <dbReference type="Pfam" id="PF12961"/>
    </source>
</evidence>
<dbReference type="SUPFAM" id="SSF88697">
    <property type="entry name" value="PUA domain-like"/>
    <property type="match status" value="1"/>
</dbReference>
<name>A0A9X3XSF2_ENTFC</name>
<comment type="caution">
    <text evidence="2">The sequence shown here is derived from an EMBL/GenBank/DDBJ whole genome shotgun (WGS) entry which is preliminary data.</text>
</comment>
<dbReference type="Proteomes" id="UP001141166">
    <property type="component" value="Unassembled WGS sequence"/>
</dbReference>
<evidence type="ECO:0000313" key="3">
    <source>
        <dbReference type="Proteomes" id="UP001141166"/>
    </source>
</evidence>
<proteinExistence type="predicted"/>
<gene>
    <name evidence="2" type="ORF">M3X98_08490</name>
</gene>
<reference evidence="2" key="1">
    <citation type="submission" date="2022-05" db="EMBL/GenBank/DDBJ databases">
        <title>Draft genome sequences of Clostridium perfringens strains isolated from Peru.</title>
        <authorList>
            <person name="Hurtado R."/>
            <person name="Lima L."/>
            <person name="Sousa T."/>
            <person name="Jaiswal A.K."/>
            <person name="Tiwari S."/>
            <person name="Maturrano L."/>
            <person name="Brenig B."/>
            <person name="Azevedo V."/>
        </authorList>
    </citation>
    <scope>NUCLEOTIDE SEQUENCE</scope>
    <source>
        <strain evidence="2">CP4</strain>
    </source>
</reference>